<dbReference type="RefSeq" id="WP_068497709.1">
    <property type="nucleotide sequence ID" value="NZ_LWQU01000085.1"/>
</dbReference>
<evidence type="ECO:0000313" key="1">
    <source>
        <dbReference type="EMBL" id="OAN56863.1"/>
    </source>
</evidence>
<dbReference type="Proteomes" id="UP000078543">
    <property type="component" value="Unassembled WGS sequence"/>
</dbReference>
<dbReference type="AlphaFoldDB" id="A0A178MXQ7"/>
<dbReference type="EMBL" id="LWQU01000085">
    <property type="protein sequence ID" value="OAN56863.1"/>
    <property type="molecule type" value="Genomic_DNA"/>
</dbReference>
<comment type="caution">
    <text evidence="1">The sequence shown here is derived from an EMBL/GenBank/DDBJ whole genome shotgun (WGS) entry which is preliminary data.</text>
</comment>
<gene>
    <name evidence="1" type="ORF">A6A05_07790</name>
</gene>
<accession>A0A178MXQ7</accession>
<protein>
    <submittedName>
        <fullName evidence="1">Uncharacterized protein</fullName>
    </submittedName>
</protein>
<evidence type="ECO:0000313" key="2">
    <source>
        <dbReference type="Proteomes" id="UP000078543"/>
    </source>
</evidence>
<sequence>MTTRAEAHQRLRADVDDLAALISDKLERVVPRVLAKYGVEWHEVEPGWFDEVAANTAKDLEKLAVYQNEAVDPHKQIGYAAFWIRKLKPIKIAHTNDKKPFACVNEHLSLWLACEQLVSHMDAVVADRGDQALKLRDEVVSRIHRFLKDAKGISYIVHCMRSRTFGPHHYVILLRQFTVL</sequence>
<organism evidence="1 2">
    <name type="scientific">Magnetospirillum moscoviense</name>
    <dbReference type="NCBI Taxonomy" id="1437059"/>
    <lineage>
        <taxon>Bacteria</taxon>
        <taxon>Pseudomonadati</taxon>
        <taxon>Pseudomonadota</taxon>
        <taxon>Alphaproteobacteria</taxon>
        <taxon>Rhodospirillales</taxon>
        <taxon>Rhodospirillaceae</taxon>
        <taxon>Magnetospirillum</taxon>
    </lineage>
</organism>
<dbReference type="STRING" id="1437059.A6A05_07790"/>
<name>A0A178MXQ7_9PROT</name>
<keyword evidence="2" id="KW-1185">Reference proteome</keyword>
<reference evidence="1 2" key="1">
    <citation type="submission" date="2016-04" db="EMBL/GenBank/DDBJ databases">
        <title>Draft genome sequence of freshwater magnetotactic bacteria Magnetospirillum marisnigri SP-1 and Magnetospirillum moscoviense BB-1.</title>
        <authorList>
            <person name="Koziaeva V."/>
            <person name="Dziuba M.V."/>
            <person name="Ivanov T.M."/>
            <person name="Kuznetsov B."/>
            <person name="Grouzdev D.S."/>
        </authorList>
    </citation>
    <scope>NUCLEOTIDE SEQUENCE [LARGE SCALE GENOMIC DNA]</scope>
    <source>
        <strain evidence="1 2">BB-1</strain>
    </source>
</reference>
<proteinExistence type="predicted"/>
<dbReference type="OrthoDB" id="7356371at2"/>